<gene>
    <name evidence="2" type="ORF">SCARR_05158</name>
</gene>
<feature type="signal peptide" evidence="1">
    <location>
        <begin position="1"/>
        <end position="22"/>
    </location>
</feature>
<accession>A0A6C2USF1</accession>
<keyword evidence="1" id="KW-0732">Signal</keyword>
<feature type="chain" id="PRO_5025573769" evidence="1">
    <location>
        <begin position="23"/>
        <end position="1277"/>
    </location>
</feature>
<evidence type="ECO:0000256" key="1">
    <source>
        <dbReference type="SAM" id="SignalP"/>
    </source>
</evidence>
<dbReference type="EMBL" id="CAAHFH010000003">
    <property type="protein sequence ID" value="VGO23059.1"/>
    <property type="molecule type" value="Genomic_DNA"/>
</dbReference>
<name>A0A6C2USF1_9BACT</name>
<reference evidence="2 3" key="1">
    <citation type="submission" date="2019-04" db="EMBL/GenBank/DDBJ databases">
        <authorList>
            <person name="Van Vliet M D."/>
        </authorList>
    </citation>
    <scope>NUCLEOTIDE SEQUENCE [LARGE SCALE GENOMIC DNA]</scope>
    <source>
        <strain evidence="2 3">F21</strain>
    </source>
</reference>
<organism evidence="2 3">
    <name type="scientific">Pontiella sulfatireligans</name>
    <dbReference type="NCBI Taxonomy" id="2750658"/>
    <lineage>
        <taxon>Bacteria</taxon>
        <taxon>Pseudomonadati</taxon>
        <taxon>Kiritimatiellota</taxon>
        <taxon>Kiritimatiellia</taxon>
        <taxon>Kiritimatiellales</taxon>
        <taxon>Pontiellaceae</taxon>
        <taxon>Pontiella</taxon>
    </lineage>
</organism>
<proteinExistence type="predicted"/>
<evidence type="ECO:0000313" key="3">
    <source>
        <dbReference type="Proteomes" id="UP000346198"/>
    </source>
</evidence>
<evidence type="ECO:0000313" key="2">
    <source>
        <dbReference type="EMBL" id="VGO23059.1"/>
    </source>
</evidence>
<dbReference type="Proteomes" id="UP000346198">
    <property type="component" value="Unassembled WGS sequence"/>
</dbReference>
<protein>
    <submittedName>
        <fullName evidence="2">Uncharacterized protein</fullName>
    </submittedName>
</protein>
<keyword evidence="3" id="KW-1185">Reference proteome</keyword>
<dbReference type="AlphaFoldDB" id="A0A6C2USF1"/>
<sequence length="1277" mass="132526">MRRGMIALLMAVFLAGVGTAQAAITTNLVQDFSTFDRTELLWNSGDPQNADEILEGLGENRWMTALEAAVYTNVWGKLLIKSSQTKSRAALYTITADQFSGPNPNAQLAFTLQNLENNGTLEVAIFSIQNPGTAGNAVEYDTLGGANSPFVTDGTGVGLQAVGSASVSMLLSTNIGGLANNDPIEGGYTIPFAYNGTDDIVLGFSSIGFGTAHKIATIDDVVVTTDDSVSFPATVALDPADELAMLVDEASGVVTGSVAVSYIEGNPAAHVEVTSVSVVDQSPAGGFANATSLPLTLTSPGPYSDSVLVKFDNATPGLTIGQTATGMVEIVWNEVGSASSTTSTVPVSAAVKAAADDIIAAFNSTFTTADTKFFGVDAVMSGGQGLNANYGSTDTSYGSIFGDAPTAKNAMGATVNNPTVVVSITNTTPDTTVVFDSLNFDVGRRWSKAPNTFTVGIAGDIDNNASFASHTGFTELTVASPYLDDYDDFDIDLTGLSDRILTYGESAEFTITVSDPIDVTNPDSVLALDNIALLGSVISDTLLVTDPADELALNVNDPLGMVIGTVAVSYLEASSLPTNVTVTAVSIVSQSHPGSFANATTNLPFTLSDPAASEDVLVEFDNATAALTAGQTATGTMEIIWNEVGSASSSTSTVSVSAMYLEVNPGNTIAIFDHRSENASPRLGGLVATLSGYQSISSDRGSNDGTYGTLAGDARTDKGCVQGALSYPVISMAITNNTGYPCTFDSLHFDAARGWAKGPKTVTVSISGDVTANASLFTNPTDLIETGGQLADYDDFDVPLTGLADRTLAHGEVALIEFTWSNGDLSTTNAISILDNIALLGSGVNGAVLTKVPGGEVVFGVSGLSLGASELIEMGYTEGDAATNVVITGVTVSEETHAGAFSYSGSFPTSLTAPDSTNEILTVLFDNTVADLAAGETASAVMEIAWNELGAGARTFELAVSAARSADVPASGVIALLDTEFLMADAAVNGVLARMGGSGSLQYAEDGSDDGTYGSLAAPAAPTGTSRWRISGENNVATLTVTNGTMGDVELSTLNFDIGRWWDSNSEEFTLSVSGDVTDAPALLVSAINDMGWPSLNFQDVDVDLTGLADHTLSVGESLVFTFTLTPKAGAEFYNIWLDNIALMGSFDLYGGWGASEGLTPGVNDGLYDNPDGDGKNNFMEYATGGDPMVADGAAAEMWQSEESGTNWFYYVHAERQDDDSLTYDVGARDNLLYAPSWTNANLEMVGETSGPGVWKTVTNRTDMGTVEYIRLKVEQN</sequence>